<accession>A0A9Q1KIZ3</accession>
<evidence type="ECO:0000313" key="1">
    <source>
        <dbReference type="EMBL" id="KAJ8444127.1"/>
    </source>
</evidence>
<gene>
    <name evidence="1" type="ORF">Cgig2_005808</name>
</gene>
<sequence>MLDVVGIVLFLEPNRTVSKRDGSGDVDVRELVIFDDRAIDNVHLLNSIRTRVCKARLSKIHPKLLKVIELNSKQEHDHFLHEIGVELVKKAFYVEVAPCPGLQLLLRITERLNLPPPVYNRDILSQNTYYVLLRGNTSTTKADSLQGDDKETILDSQKDATLKAIRFLFKNYNVEICDVNFEQFMMYRKCSTFYQDEAIALEDEPGEKHLARQDKLSDPIACHSKLWSWISLISLQTSPLDWAYQWKKLILC</sequence>
<proteinExistence type="predicted"/>
<evidence type="ECO:0000313" key="2">
    <source>
        <dbReference type="Proteomes" id="UP001153076"/>
    </source>
</evidence>
<keyword evidence="2" id="KW-1185">Reference proteome</keyword>
<dbReference type="AlphaFoldDB" id="A0A9Q1KIZ3"/>
<comment type="caution">
    <text evidence="1">The sequence shown here is derived from an EMBL/GenBank/DDBJ whole genome shotgun (WGS) entry which is preliminary data.</text>
</comment>
<organism evidence="1 2">
    <name type="scientific">Carnegiea gigantea</name>
    <dbReference type="NCBI Taxonomy" id="171969"/>
    <lineage>
        <taxon>Eukaryota</taxon>
        <taxon>Viridiplantae</taxon>
        <taxon>Streptophyta</taxon>
        <taxon>Embryophyta</taxon>
        <taxon>Tracheophyta</taxon>
        <taxon>Spermatophyta</taxon>
        <taxon>Magnoliopsida</taxon>
        <taxon>eudicotyledons</taxon>
        <taxon>Gunneridae</taxon>
        <taxon>Pentapetalae</taxon>
        <taxon>Caryophyllales</taxon>
        <taxon>Cactineae</taxon>
        <taxon>Cactaceae</taxon>
        <taxon>Cactoideae</taxon>
        <taxon>Echinocereeae</taxon>
        <taxon>Carnegiea</taxon>
    </lineage>
</organism>
<dbReference type="EMBL" id="JAKOGI010000106">
    <property type="protein sequence ID" value="KAJ8444127.1"/>
    <property type="molecule type" value="Genomic_DNA"/>
</dbReference>
<name>A0A9Q1KIZ3_9CARY</name>
<dbReference type="Proteomes" id="UP001153076">
    <property type="component" value="Unassembled WGS sequence"/>
</dbReference>
<reference evidence="1" key="1">
    <citation type="submission" date="2022-04" db="EMBL/GenBank/DDBJ databases">
        <title>Carnegiea gigantea Genome sequencing and assembly v2.</title>
        <authorList>
            <person name="Copetti D."/>
            <person name="Sanderson M.J."/>
            <person name="Burquez A."/>
            <person name="Wojciechowski M.F."/>
        </authorList>
    </citation>
    <scope>NUCLEOTIDE SEQUENCE</scope>
    <source>
        <strain evidence="1">SGP5-SGP5p</strain>
        <tissue evidence="1">Aerial part</tissue>
    </source>
</reference>
<protein>
    <submittedName>
        <fullName evidence="1">Uncharacterized protein</fullName>
    </submittedName>
</protein>